<evidence type="ECO:0000313" key="8">
    <source>
        <dbReference type="EMBL" id="MQT91069.1"/>
    </source>
</evidence>
<comment type="caution">
    <text evidence="7">The sequence shown here is derived from an EMBL/GenBank/DDBJ whole genome shotgun (WGS) entry which is preliminary data.</text>
</comment>
<dbReference type="Pfam" id="PF00005">
    <property type="entry name" value="ABC_tran"/>
    <property type="match status" value="1"/>
</dbReference>
<dbReference type="SMART" id="SM00382">
    <property type="entry name" value="AAA"/>
    <property type="match status" value="1"/>
</dbReference>
<dbReference type="InterPro" id="IPR027417">
    <property type="entry name" value="P-loop_NTPase"/>
</dbReference>
<dbReference type="EMBL" id="WIWI01000051">
    <property type="protein sequence ID" value="MQT91069.1"/>
    <property type="molecule type" value="Genomic_DNA"/>
</dbReference>
<evidence type="ECO:0000256" key="4">
    <source>
        <dbReference type="ARBA" id="ARBA00022840"/>
    </source>
</evidence>
<proteinExistence type="inferred from homology"/>
<accession>A0A0J6ICK7</accession>
<dbReference type="Proteomes" id="UP000441404">
    <property type="component" value="Unassembled WGS sequence"/>
</dbReference>
<dbReference type="InterPro" id="IPR050166">
    <property type="entry name" value="ABC_transporter_ATP-bind"/>
</dbReference>
<sequence>MSAVVLEARQITLGYARDTGWQSVLEGFDLQLMPGEVVSVLGPSGVGKSSLLRVLAGLQTAHGGSVSVLGQPLSAPHPRVAVAFQDPSLLPWLSLESNVAFGLDFASQPTVSGAERKARVDQAIAEVGLQHARGQYPAQLSGGMAQRVALARCLARQPHVLLLDEPFGALDEVTRADMQQLLLKVIERHNTAALLITHDIDEALLLSDRILLLGHSPAQTVAQWRIDLAQPRDERIDELGALRIDILKTLRRASRKPDAVIDPLPNSLEREHVPGRLYPHST</sequence>
<evidence type="ECO:0000313" key="9">
    <source>
        <dbReference type="Proteomes" id="UP000441404"/>
    </source>
</evidence>
<feature type="domain" description="ABC transporter" evidence="6">
    <location>
        <begin position="8"/>
        <end position="240"/>
    </location>
</feature>
<dbReference type="PANTHER" id="PTHR42788">
    <property type="entry name" value="TAURINE IMPORT ATP-BINDING PROTEIN-RELATED"/>
    <property type="match status" value="1"/>
</dbReference>
<dbReference type="SUPFAM" id="SSF52540">
    <property type="entry name" value="P-loop containing nucleoside triphosphate hydrolases"/>
    <property type="match status" value="1"/>
</dbReference>
<dbReference type="InterPro" id="IPR003593">
    <property type="entry name" value="AAA+_ATPase"/>
</dbReference>
<reference evidence="9 10" key="1">
    <citation type="submission" date="2019-10" db="EMBL/GenBank/DDBJ databases">
        <title>Evaluation of single-gene subtyping targets for Pseudomonas.</title>
        <authorList>
            <person name="Reichler S.J."/>
            <person name="Orsi R.H."/>
            <person name="Wiedmann M."/>
            <person name="Martin N.H."/>
            <person name="Murphy S.I."/>
        </authorList>
    </citation>
    <scope>NUCLEOTIDE SEQUENCE [LARGE SCALE GENOMIC DNA]</scope>
    <source>
        <strain evidence="8 10">FSL R10-3254</strain>
        <strain evidence="7 9">FSL R10-3257</strain>
    </source>
</reference>
<evidence type="ECO:0000256" key="3">
    <source>
        <dbReference type="ARBA" id="ARBA00022741"/>
    </source>
</evidence>
<dbReference type="PANTHER" id="PTHR42788:SF19">
    <property type="entry name" value="ALIPHATIC SULFONATES IMPORT ATP-BINDING PROTEIN SSUB 2"/>
    <property type="match status" value="1"/>
</dbReference>
<evidence type="ECO:0000256" key="1">
    <source>
        <dbReference type="ARBA" id="ARBA00005417"/>
    </source>
</evidence>
<dbReference type="STRING" id="1608996.TU84_12405"/>
<evidence type="ECO:0000313" key="10">
    <source>
        <dbReference type="Proteomes" id="UP000489190"/>
    </source>
</evidence>
<comment type="similarity">
    <text evidence="1">Belongs to the ABC transporter superfamily.</text>
</comment>
<organism evidence="7 9">
    <name type="scientific">Pseudomonas helleri</name>
    <dbReference type="NCBI Taxonomy" id="1608996"/>
    <lineage>
        <taxon>Bacteria</taxon>
        <taxon>Pseudomonadati</taxon>
        <taxon>Pseudomonadota</taxon>
        <taxon>Gammaproteobacteria</taxon>
        <taxon>Pseudomonadales</taxon>
        <taxon>Pseudomonadaceae</taxon>
        <taxon>Pseudomonas</taxon>
    </lineage>
</organism>
<dbReference type="InterPro" id="IPR003439">
    <property type="entry name" value="ABC_transporter-like_ATP-bd"/>
</dbReference>
<dbReference type="OrthoDB" id="9802264at2"/>
<dbReference type="CDD" id="cd03293">
    <property type="entry name" value="ABC_NrtD_SsuB_transporters"/>
    <property type="match status" value="1"/>
</dbReference>
<evidence type="ECO:0000256" key="2">
    <source>
        <dbReference type="ARBA" id="ARBA00022448"/>
    </source>
</evidence>
<evidence type="ECO:0000256" key="5">
    <source>
        <dbReference type="ARBA" id="ARBA00022967"/>
    </source>
</evidence>
<dbReference type="RefSeq" id="WP_048369362.1">
    <property type="nucleotide sequence ID" value="NZ_JYLD01000006.1"/>
</dbReference>
<protein>
    <submittedName>
        <fullName evidence="7">ATP-binding cassette domain-containing protein</fullName>
    </submittedName>
</protein>
<keyword evidence="4 7" id="KW-0067">ATP-binding</keyword>
<dbReference type="Proteomes" id="UP000489190">
    <property type="component" value="Unassembled WGS sequence"/>
</dbReference>
<keyword evidence="3" id="KW-0547">Nucleotide-binding</keyword>
<dbReference type="GO" id="GO:0005524">
    <property type="term" value="F:ATP binding"/>
    <property type="evidence" value="ECO:0007669"/>
    <property type="project" value="UniProtKB-KW"/>
</dbReference>
<keyword evidence="2" id="KW-0813">Transport</keyword>
<dbReference type="GO" id="GO:0016887">
    <property type="term" value="F:ATP hydrolysis activity"/>
    <property type="evidence" value="ECO:0007669"/>
    <property type="project" value="InterPro"/>
</dbReference>
<dbReference type="AlphaFoldDB" id="A0A0J6ICK7"/>
<evidence type="ECO:0000259" key="6">
    <source>
        <dbReference type="PROSITE" id="PS50893"/>
    </source>
</evidence>
<name>A0A0J6ICK7_9PSED</name>
<evidence type="ECO:0000313" key="7">
    <source>
        <dbReference type="EMBL" id="MQT48638.1"/>
    </source>
</evidence>
<dbReference type="Gene3D" id="3.40.50.300">
    <property type="entry name" value="P-loop containing nucleotide triphosphate hydrolases"/>
    <property type="match status" value="1"/>
</dbReference>
<dbReference type="InterPro" id="IPR017871">
    <property type="entry name" value="ABC_transporter-like_CS"/>
</dbReference>
<dbReference type="PROSITE" id="PS00211">
    <property type="entry name" value="ABC_TRANSPORTER_1"/>
    <property type="match status" value="1"/>
</dbReference>
<keyword evidence="5" id="KW-1278">Translocase</keyword>
<dbReference type="PROSITE" id="PS50893">
    <property type="entry name" value="ABC_TRANSPORTER_2"/>
    <property type="match status" value="1"/>
</dbReference>
<dbReference type="EMBL" id="WIWJ01000035">
    <property type="protein sequence ID" value="MQT48638.1"/>
    <property type="molecule type" value="Genomic_DNA"/>
</dbReference>
<gene>
    <name evidence="8" type="ORF">GHO39_18280</name>
    <name evidence="7" type="ORF">GHO40_18195</name>
</gene>